<protein>
    <submittedName>
        <fullName evidence="1">Uncharacterized protein</fullName>
    </submittedName>
</protein>
<dbReference type="OrthoDB" id="3202607at2759"/>
<evidence type="ECO:0000313" key="1">
    <source>
        <dbReference type="EMBL" id="KAF9063390.1"/>
    </source>
</evidence>
<accession>A0A9P5U188</accession>
<proteinExistence type="predicted"/>
<name>A0A9P5U188_9AGAR</name>
<sequence length="315" mass="35087">LVDRSDHIIMVLGGVPPGARGPEWQELLTKLNAAVRSCSNRSTFAAKETSHYQGNFRSQATGISYGGGRQAPGNVKISGVVNQEEMQKLMLDHNMQRVVGFSNSLFNAFGHKTFCEYKDTLKEHIARDSRLRPTSPSTVFAATTVNFGPQTCTPPHLDAANAAHGWCTDTAAGEFDPDKGGHLVLWNLNLVIRFPPGSTILFPSALIMHSNIPVSPHETCYSIVQYSAGGLFCWRHNGWQSDKKFFAKASQKEKEQREKDRAQHWKVNLGKFTRWSDLVSGDWQGKRRTEAGLDEMSELSEEENICPAKKCARQH</sequence>
<keyword evidence="2" id="KW-1185">Reference proteome</keyword>
<organism evidence="1 2">
    <name type="scientific">Rhodocollybia butyracea</name>
    <dbReference type="NCBI Taxonomy" id="206335"/>
    <lineage>
        <taxon>Eukaryota</taxon>
        <taxon>Fungi</taxon>
        <taxon>Dikarya</taxon>
        <taxon>Basidiomycota</taxon>
        <taxon>Agaricomycotina</taxon>
        <taxon>Agaricomycetes</taxon>
        <taxon>Agaricomycetidae</taxon>
        <taxon>Agaricales</taxon>
        <taxon>Marasmiineae</taxon>
        <taxon>Omphalotaceae</taxon>
        <taxon>Rhodocollybia</taxon>
    </lineage>
</organism>
<dbReference type="Proteomes" id="UP000772434">
    <property type="component" value="Unassembled WGS sequence"/>
</dbReference>
<feature type="non-terminal residue" evidence="1">
    <location>
        <position position="1"/>
    </location>
</feature>
<gene>
    <name evidence="1" type="ORF">BDP27DRAFT_1232206</name>
</gene>
<reference evidence="1" key="1">
    <citation type="submission" date="2020-11" db="EMBL/GenBank/DDBJ databases">
        <authorList>
            <consortium name="DOE Joint Genome Institute"/>
            <person name="Ahrendt S."/>
            <person name="Riley R."/>
            <person name="Andreopoulos W."/>
            <person name="Labutti K."/>
            <person name="Pangilinan J."/>
            <person name="Ruiz-Duenas F.J."/>
            <person name="Barrasa J.M."/>
            <person name="Sanchez-Garcia M."/>
            <person name="Camarero S."/>
            <person name="Miyauchi S."/>
            <person name="Serrano A."/>
            <person name="Linde D."/>
            <person name="Babiker R."/>
            <person name="Drula E."/>
            <person name="Ayuso-Fernandez I."/>
            <person name="Pacheco R."/>
            <person name="Padilla G."/>
            <person name="Ferreira P."/>
            <person name="Barriuso J."/>
            <person name="Kellner H."/>
            <person name="Castanera R."/>
            <person name="Alfaro M."/>
            <person name="Ramirez L."/>
            <person name="Pisabarro A.G."/>
            <person name="Kuo A."/>
            <person name="Tritt A."/>
            <person name="Lipzen A."/>
            <person name="He G."/>
            <person name="Yan M."/>
            <person name="Ng V."/>
            <person name="Cullen D."/>
            <person name="Martin F."/>
            <person name="Rosso M.-N."/>
            <person name="Henrissat B."/>
            <person name="Hibbett D."/>
            <person name="Martinez A.T."/>
            <person name="Grigoriev I.V."/>
        </authorList>
    </citation>
    <scope>NUCLEOTIDE SEQUENCE</scope>
    <source>
        <strain evidence="1">AH 40177</strain>
    </source>
</reference>
<dbReference type="Gene3D" id="3.60.130.30">
    <property type="match status" value="1"/>
</dbReference>
<dbReference type="EMBL" id="JADNRY010000147">
    <property type="protein sequence ID" value="KAF9063390.1"/>
    <property type="molecule type" value="Genomic_DNA"/>
</dbReference>
<comment type="caution">
    <text evidence="1">The sequence shown here is derived from an EMBL/GenBank/DDBJ whole genome shotgun (WGS) entry which is preliminary data.</text>
</comment>
<dbReference type="AlphaFoldDB" id="A0A9P5U188"/>
<evidence type="ECO:0000313" key="2">
    <source>
        <dbReference type="Proteomes" id="UP000772434"/>
    </source>
</evidence>